<sequence length="80" mass="8203">MIRALSLGRGGSHNTFSAGFSLREEVGFAEGGAPACMRSDSGGSSCLPFVTRVHWAPGVRTRGGGAGIFLDGFSFGLRGP</sequence>
<dbReference type="EMBL" id="LS974625">
    <property type="protein sequence ID" value="CAG7864105.1"/>
    <property type="molecule type" value="Genomic_DNA"/>
</dbReference>
<dbReference type="Gramene" id="A09p45720.2_BraZ1">
    <property type="protein sequence ID" value="A09p45720.2_BraZ1.CDS"/>
    <property type="gene ID" value="A09g45720.2_BraZ1"/>
</dbReference>
<name>A0A8D9FZU3_BRACM</name>
<protein>
    <submittedName>
        <fullName evidence="1">Uncharacterized protein</fullName>
    </submittedName>
</protein>
<dbReference type="AlphaFoldDB" id="A0A8D9FZU3"/>
<accession>A0A8D9FZU3</accession>
<gene>
    <name evidence="1" type="ORF">BRAPAZ1V2_A09P45720.2</name>
</gene>
<organism evidence="1 2">
    <name type="scientific">Brassica campestris</name>
    <name type="common">Field mustard</name>
    <dbReference type="NCBI Taxonomy" id="3711"/>
    <lineage>
        <taxon>Eukaryota</taxon>
        <taxon>Viridiplantae</taxon>
        <taxon>Streptophyta</taxon>
        <taxon>Embryophyta</taxon>
        <taxon>Tracheophyta</taxon>
        <taxon>Spermatophyta</taxon>
        <taxon>Magnoliopsida</taxon>
        <taxon>eudicotyledons</taxon>
        <taxon>Gunneridae</taxon>
        <taxon>Pentapetalae</taxon>
        <taxon>rosids</taxon>
        <taxon>malvids</taxon>
        <taxon>Brassicales</taxon>
        <taxon>Brassicaceae</taxon>
        <taxon>Brassiceae</taxon>
        <taxon>Brassica</taxon>
    </lineage>
</organism>
<reference evidence="1 2" key="1">
    <citation type="submission" date="2021-07" db="EMBL/GenBank/DDBJ databases">
        <authorList>
            <consortium name="Genoscope - CEA"/>
            <person name="William W."/>
        </authorList>
    </citation>
    <scope>NUCLEOTIDE SEQUENCE [LARGE SCALE GENOMIC DNA]</scope>
</reference>
<dbReference type="Proteomes" id="UP000694005">
    <property type="component" value="Chromosome A09"/>
</dbReference>
<evidence type="ECO:0000313" key="1">
    <source>
        <dbReference type="EMBL" id="CAG7864105.1"/>
    </source>
</evidence>
<proteinExistence type="predicted"/>
<evidence type="ECO:0000313" key="2">
    <source>
        <dbReference type="Proteomes" id="UP000694005"/>
    </source>
</evidence>